<dbReference type="InterPro" id="IPR003663">
    <property type="entry name" value="Sugar/inositol_transpt"/>
</dbReference>
<dbReference type="NCBIfam" id="TIGR00879">
    <property type="entry name" value="SP"/>
    <property type="match status" value="1"/>
</dbReference>
<evidence type="ECO:0000259" key="9">
    <source>
        <dbReference type="PROSITE" id="PS50850"/>
    </source>
</evidence>
<feature type="transmembrane region" description="Helical" evidence="8">
    <location>
        <begin position="345"/>
        <end position="365"/>
    </location>
</feature>
<feature type="transmembrane region" description="Helical" evidence="8">
    <location>
        <begin position="311"/>
        <end position="333"/>
    </location>
</feature>
<reference evidence="10 11" key="1">
    <citation type="journal article" date="2020" name="Microbiol. Resour. Announc.">
        <title>Draft Genome Sequence of a Cladosporium Species Isolated from the Mesophotic Ascidian Didemnum maculosum.</title>
        <authorList>
            <person name="Gioti A."/>
            <person name="Siaperas R."/>
            <person name="Nikolaivits E."/>
            <person name="Le Goff G."/>
            <person name="Ouazzani J."/>
            <person name="Kotoulas G."/>
            <person name="Topakas E."/>
        </authorList>
    </citation>
    <scope>NUCLEOTIDE SEQUENCE [LARGE SCALE GENOMIC DNA]</scope>
    <source>
        <strain evidence="10 11">TM138-S3</strain>
    </source>
</reference>
<dbReference type="AlphaFoldDB" id="A0AB34L288"/>
<dbReference type="Proteomes" id="UP000803884">
    <property type="component" value="Unassembled WGS sequence"/>
</dbReference>
<keyword evidence="11" id="KW-1185">Reference proteome</keyword>
<evidence type="ECO:0000256" key="2">
    <source>
        <dbReference type="ARBA" id="ARBA00010992"/>
    </source>
</evidence>
<evidence type="ECO:0000313" key="10">
    <source>
        <dbReference type="EMBL" id="KAL1590276.1"/>
    </source>
</evidence>
<comment type="subcellular location">
    <subcellularLocation>
        <location evidence="1">Membrane</location>
        <topology evidence="1">Multi-pass membrane protein</topology>
    </subcellularLocation>
</comment>
<dbReference type="GeneID" id="96002829"/>
<proteinExistence type="inferred from homology"/>
<name>A0AB34L288_9PEZI</name>
<keyword evidence="4 8" id="KW-0812">Transmembrane</keyword>
<dbReference type="InterPro" id="IPR020846">
    <property type="entry name" value="MFS_dom"/>
</dbReference>
<dbReference type="GO" id="GO:0005351">
    <property type="term" value="F:carbohydrate:proton symporter activity"/>
    <property type="evidence" value="ECO:0007669"/>
    <property type="project" value="TreeGrafter"/>
</dbReference>
<evidence type="ECO:0000256" key="3">
    <source>
        <dbReference type="ARBA" id="ARBA00022448"/>
    </source>
</evidence>
<feature type="transmembrane region" description="Helical" evidence="8">
    <location>
        <begin position="186"/>
        <end position="209"/>
    </location>
</feature>
<comment type="similarity">
    <text evidence="2 7">Belongs to the major facilitator superfamily. Sugar transporter (TC 2.A.1.1) family.</text>
</comment>
<evidence type="ECO:0000256" key="1">
    <source>
        <dbReference type="ARBA" id="ARBA00004141"/>
    </source>
</evidence>
<feature type="transmembrane region" description="Helical" evidence="8">
    <location>
        <begin position="12"/>
        <end position="29"/>
    </location>
</feature>
<gene>
    <name evidence="10" type="ORF">WHR41_01385</name>
</gene>
<dbReference type="PROSITE" id="PS00216">
    <property type="entry name" value="SUGAR_TRANSPORT_1"/>
    <property type="match status" value="1"/>
</dbReference>
<feature type="transmembrane region" description="Helical" evidence="8">
    <location>
        <begin position="371"/>
        <end position="391"/>
    </location>
</feature>
<dbReference type="InterPro" id="IPR005828">
    <property type="entry name" value="MFS_sugar_transport-like"/>
</dbReference>
<dbReference type="PANTHER" id="PTHR48022">
    <property type="entry name" value="PLASTIDIC GLUCOSE TRANSPORTER 4"/>
    <property type="match status" value="1"/>
</dbReference>
<evidence type="ECO:0000313" key="11">
    <source>
        <dbReference type="Proteomes" id="UP000803884"/>
    </source>
</evidence>
<dbReference type="SUPFAM" id="SSF103473">
    <property type="entry name" value="MFS general substrate transporter"/>
    <property type="match status" value="1"/>
</dbReference>
<organism evidence="10 11">
    <name type="scientific">Cladosporium halotolerans</name>
    <dbReference type="NCBI Taxonomy" id="1052096"/>
    <lineage>
        <taxon>Eukaryota</taxon>
        <taxon>Fungi</taxon>
        <taxon>Dikarya</taxon>
        <taxon>Ascomycota</taxon>
        <taxon>Pezizomycotina</taxon>
        <taxon>Dothideomycetes</taxon>
        <taxon>Dothideomycetidae</taxon>
        <taxon>Cladosporiales</taxon>
        <taxon>Cladosporiaceae</taxon>
        <taxon>Cladosporium</taxon>
    </lineage>
</organism>
<dbReference type="RefSeq" id="XP_069233381.1">
    <property type="nucleotide sequence ID" value="XM_069369991.1"/>
</dbReference>
<feature type="transmembrane region" description="Helical" evidence="8">
    <location>
        <begin position="157"/>
        <end position="174"/>
    </location>
</feature>
<dbReference type="InterPro" id="IPR005829">
    <property type="entry name" value="Sugar_transporter_CS"/>
</dbReference>
<dbReference type="PRINTS" id="PR00171">
    <property type="entry name" value="SUGRTRNSPORT"/>
</dbReference>
<keyword evidence="5 8" id="KW-1133">Transmembrane helix</keyword>
<evidence type="ECO:0000256" key="5">
    <source>
        <dbReference type="ARBA" id="ARBA00022989"/>
    </source>
</evidence>
<dbReference type="Gene3D" id="1.20.1250.20">
    <property type="entry name" value="MFS general substrate transporter like domains"/>
    <property type="match status" value="1"/>
</dbReference>
<dbReference type="GO" id="GO:0016020">
    <property type="term" value="C:membrane"/>
    <property type="evidence" value="ECO:0007669"/>
    <property type="project" value="UniProtKB-SubCell"/>
</dbReference>
<keyword evidence="6 8" id="KW-0472">Membrane</keyword>
<evidence type="ECO:0000256" key="4">
    <source>
        <dbReference type="ARBA" id="ARBA00022692"/>
    </source>
</evidence>
<protein>
    <recommendedName>
        <fullName evidence="9">Major facilitator superfamily (MFS) profile domain-containing protein</fullName>
    </recommendedName>
</protein>
<feature type="transmembrane region" description="Helical" evidence="8">
    <location>
        <begin position="72"/>
        <end position="93"/>
    </location>
</feature>
<comment type="caution">
    <text evidence="10">The sequence shown here is derived from an EMBL/GenBank/DDBJ whole genome shotgun (WGS) entry which is preliminary data.</text>
</comment>
<dbReference type="EMBL" id="JAAQHG020000003">
    <property type="protein sequence ID" value="KAL1590276.1"/>
    <property type="molecule type" value="Genomic_DNA"/>
</dbReference>
<dbReference type="InterPro" id="IPR036259">
    <property type="entry name" value="MFS_trans_sf"/>
</dbReference>
<evidence type="ECO:0000256" key="8">
    <source>
        <dbReference type="SAM" id="Phobius"/>
    </source>
</evidence>
<feature type="domain" description="Major facilitator superfamily (MFS) profile" evidence="9">
    <location>
        <begin position="16"/>
        <end position="393"/>
    </location>
</feature>
<keyword evidence="3 7" id="KW-0813">Transport</keyword>
<dbReference type="PANTHER" id="PTHR48022:SF68">
    <property type="entry name" value="MAJOR FACILITATOR SUPERFAMILY (MFS) PROFILE DOMAIN-CONTAINING PROTEIN-RELATED"/>
    <property type="match status" value="1"/>
</dbReference>
<evidence type="ECO:0000256" key="6">
    <source>
        <dbReference type="ARBA" id="ARBA00023136"/>
    </source>
</evidence>
<dbReference type="InterPro" id="IPR050360">
    <property type="entry name" value="MFS_Sugar_Transporters"/>
</dbReference>
<sequence length="393" mass="42934">MKKFYGLKGTQLNIAVAIVAGIDFALFGYDQGVLGGLLTLPSFLRYFPEINVVEPPEGITSSQASNYQGITVGGYTLGCFFGAVATIWLGNLLGRKKTIFVGSCIMVVGAAIQAASFGLGQLIASRFITGFGNGMNTSTVPTWQSETSKSHRRGQMVMIEGTLIVFGVMISYWIDLGFSFLEPSTVTWRFPIAFQILLALIIIVFIPGLPESPRWLILKGRDQEALDVLCALSDLPEDDPKIQSEYNAVKDTVFEMSQGRFRDCFAVNKNRNLHRTILAYVNQMFQQISGINIITYYAATIFENSIGLSGFTSRLLAALNGTEYFLASFIAIFTIEKFGRRKLMLFGAAGQAASMIVLAGATSHVSTATGILAAVFLFVFNSFFAVGWLGMTW</sequence>
<accession>A0AB34L288</accession>
<dbReference type="PROSITE" id="PS50850">
    <property type="entry name" value="MFS"/>
    <property type="match status" value="1"/>
</dbReference>
<evidence type="ECO:0000256" key="7">
    <source>
        <dbReference type="RuleBase" id="RU003346"/>
    </source>
</evidence>
<dbReference type="Pfam" id="PF00083">
    <property type="entry name" value="Sugar_tr"/>
    <property type="match status" value="1"/>
</dbReference>